<evidence type="ECO:0000256" key="1">
    <source>
        <dbReference type="SAM" id="Coils"/>
    </source>
</evidence>
<evidence type="ECO:0000313" key="2">
    <source>
        <dbReference type="EMBL" id="KAJ7322041.1"/>
    </source>
</evidence>
<dbReference type="Proteomes" id="UP001163046">
    <property type="component" value="Unassembled WGS sequence"/>
</dbReference>
<evidence type="ECO:0000313" key="3">
    <source>
        <dbReference type="Proteomes" id="UP001163046"/>
    </source>
</evidence>
<keyword evidence="3" id="KW-1185">Reference proteome</keyword>
<sequence length="136" mass="16487">MVELKTFELYKLDYNLGEEFVYNDDEKNSRKMEQNDNYISARRRLVQEREQYLNDVKNIVDKRRDLLSGEILELRRKVNKLNSRNQKRSYIRGAKNHVQDIKDLYDNYDKLVQMRIELLETRVLELIRNLSITETG</sequence>
<name>A0A9X0CCJ5_9CNID</name>
<reference evidence="2" key="1">
    <citation type="submission" date="2023-01" db="EMBL/GenBank/DDBJ databases">
        <title>Genome assembly of the deep-sea coral Lophelia pertusa.</title>
        <authorList>
            <person name="Herrera S."/>
            <person name="Cordes E."/>
        </authorList>
    </citation>
    <scope>NUCLEOTIDE SEQUENCE</scope>
    <source>
        <strain evidence="2">USNM1676648</strain>
        <tissue evidence="2">Polyp</tissue>
    </source>
</reference>
<organism evidence="2 3">
    <name type="scientific">Desmophyllum pertusum</name>
    <dbReference type="NCBI Taxonomy" id="174260"/>
    <lineage>
        <taxon>Eukaryota</taxon>
        <taxon>Metazoa</taxon>
        <taxon>Cnidaria</taxon>
        <taxon>Anthozoa</taxon>
        <taxon>Hexacorallia</taxon>
        <taxon>Scleractinia</taxon>
        <taxon>Caryophylliina</taxon>
        <taxon>Caryophylliidae</taxon>
        <taxon>Desmophyllum</taxon>
    </lineage>
</organism>
<keyword evidence="1" id="KW-0175">Coiled coil</keyword>
<protein>
    <submittedName>
        <fullName evidence="2">Uncharacterized protein</fullName>
    </submittedName>
</protein>
<dbReference type="EMBL" id="MU827820">
    <property type="protein sequence ID" value="KAJ7322041.1"/>
    <property type="molecule type" value="Genomic_DNA"/>
</dbReference>
<feature type="coiled-coil region" evidence="1">
    <location>
        <begin position="42"/>
        <end position="84"/>
    </location>
</feature>
<proteinExistence type="predicted"/>
<comment type="caution">
    <text evidence="2">The sequence shown here is derived from an EMBL/GenBank/DDBJ whole genome shotgun (WGS) entry which is preliminary data.</text>
</comment>
<gene>
    <name evidence="2" type="ORF">OS493_033204</name>
</gene>
<dbReference type="AlphaFoldDB" id="A0A9X0CCJ5"/>
<accession>A0A9X0CCJ5</accession>